<proteinExistence type="predicted"/>
<sequence>MASSASQLFPFPINQNRPYSPVSLAKYGSVTFPGHRGPSKHWRGFSIEISAPRVSPSNEGIATDVDDDGISLGTMKLPTDTDITLFETLLFQWANSLCQGANLPLPVPLKIDKVQGGVRLGFIKVVDGKTEVFVYIDCLVCPAAEGTGPVFRAIRNGPAKEKIPPGEERIMRSLLQALQKSLEIARA</sequence>
<dbReference type="AlphaFoldDB" id="A0A8T3ANG9"/>
<feature type="domain" description="DUF7148" evidence="1">
    <location>
        <begin position="66"/>
        <end position="186"/>
    </location>
</feature>
<dbReference type="Pfam" id="PF23650">
    <property type="entry name" value="DUF7148"/>
    <property type="match status" value="1"/>
</dbReference>
<dbReference type="GO" id="GO:0009570">
    <property type="term" value="C:chloroplast stroma"/>
    <property type="evidence" value="ECO:0007669"/>
    <property type="project" value="TreeGrafter"/>
</dbReference>
<gene>
    <name evidence="2" type="ORF">KFK09_020545</name>
    <name evidence="3" type="ORF">KFK09_020546</name>
</gene>
<name>A0A8T3ANG9_DENNO</name>
<protein>
    <recommendedName>
        <fullName evidence="1">DUF7148 domain-containing protein</fullName>
    </recommendedName>
</protein>
<keyword evidence="4" id="KW-1185">Reference proteome</keyword>
<evidence type="ECO:0000259" key="1">
    <source>
        <dbReference type="Pfam" id="PF23650"/>
    </source>
</evidence>
<dbReference type="GO" id="GO:0009535">
    <property type="term" value="C:chloroplast thylakoid membrane"/>
    <property type="evidence" value="ECO:0007669"/>
    <property type="project" value="TreeGrafter"/>
</dbReference>
<dbReference type="OrthoDB" id="1930092at2759"/>
<accession>A0A8T3ANG9</accession>
<dbReference type="PANTHER" id="PTHR36352">
    <property type="entry name" value="EXPRESSED PROTEIN"/>
    <property type="match status" value="1"/>
</dbReference>
<evidence type="ECO:0000313" key="4">
    <source>
        <dbReference type="Proteomes" id="UP000829196"/>
    </source>
</evidence>
<dbReference type="EMBL" id="JAGYWB010000015">
    <property type="protein sequence ID" value="KAI0497323.1"/>
    <property type="molecule type" value="Genomic_DNA"/>
</dbReference>
<comment type="caution">
    <text evidence="2">The sequence shown here is derived from an EMBL/GenBank/DDBJ whole genome shotgun (WGS) entry which is preliminary data.</text>
</comment>
<dbReference type="InterPro" id="IPR055572">
    <property type="entry name" value="DUF7148"/>
</dbReference>
<evidence type="ECO:0000313" key="2">
    <source>
        <dbReference type="EMBL" id="KAI0497322.1"/>
    </source>
</evidence>
<evidence type="ECO:0000313" key="3">
    <source>
        <dbReference type="EMBL" id="KAI0497323.1"/>
    </source>
</evidence>
<organism evidence="2 4">
    <name type="scientific">Dendrobium nobile</name>
    <name type="common">Orchid</name>
    <dbReference type="NCBI Taxonomy" id="94219"/>
    <lineage>
        <taxon>Eukaryota</taxon>
        <taxon>Viridiplantae</taxon>
        <taxon>Streptophyta</taxon>
        <taxon>Embryophyta</taxon>
        <taxon>Tracheophyta</taxon>
        <taxon>Spermatophyta</taxon>
        <taxon>Magnoliopsida</taxon>
        <taxon>Liliopsida</taxon>
        <taxon>Asparagales</taxon>
        <taxon>Orchidaceae</taxon>
        <taxon>Epidendroideae</taxon>
        <taxon>Malaxideae</taxon>
        <taxon>Dendrobiinae</taxon>
        <taxon>Dendrobium</taxon>
    </lineage>
</organism>
<dbReference type="PANTHER" id="PTHR36352:SF1">
    <property type="entry name" value="EXPRESSED PROTEIN"/>
    <property type="match status" value="1"/>
</dbReference>
<reference evidence="2" key="1">
    <citation type="journal article" date="2022" name="Front. Genet.">
        <title>Chromosome-Scale Assembly of the Dendrobium nobile Genome Provides Insights Into the Molecular Mechanism of the Biosynthesis of the Medicinal Active Ingredient of Dendrobium.</title>
        <authorList>
            <person name="Xu Q."/>
            <person name="Niu S.-C."/>
            <person name="Li K.-L."/>
            <person name="Zheng P.-J."/>
            <person name="Zhang X.-J."/>
            <person name="Jia Y."/>
            <person name="Liu Y."/>
            <person name="Niu Y.-X."/>
            <person name="Yu L.-H."/>
            <person name="Chen D.-F."/>
            <person name="Zhang G.-Q."/>
        </authorList>
    </citation>
    <scope>NUCLEOTIDE SEQUENCE</scope>
    <source>
        <tissue evidence="2">Leaf</tissue>
    </source>
</reference>
<dbReference type="EMBL" id="JAGYWB010000015">
    <property type="protein sequence ID" value="KAI0497322.1"/>
    <property type="molecule type" value="Genomic_DNA"/>
</dbReference>
<dbReference type="Proteomes" id="UP000829196">
    <property type="component" value="Unassembled WGS sequence"/>
</dbReference>